<keyword evidence="2" id="KW-0378">Hydrolase</keyword>
<dbReference type="PANTHER" id="PTHR12649:SF11">
    <property type="entry name" value="PEPTIDYL-TRNA HYDROLASE 2, MITOCHONDRIAL"/>
    <property type="match status" value="1"/>
</dbReference>
<dbReference type="Gene3D" id="3.40.1490.10">
    <property type="entry name" value="Bit1"/>
    <property type="match status" value="1"/>
</dbReference>
<proteinExistence type="inferred from homology"/>
<comment type="similarity">
    <text evidence="3">Belongs to the PTH2 family.</text>
</comment>
<evidence type="ECO:0000256" key="1">
    <source>
        <dbReference type="ARBA" id="ARBA00013260"/>
    </source>
</evidence>
<evidence type="ECO:0000313" key="7">
    <source>
        <dbReference type="EMBL" id="ETW57552.1"/>
    </source>
</evidence>
<feature type="region of interest" description="Disordered" evidence="5">
    <location>
        <begin position="1651"/>
        <end position="1672"/>
    </location>
</feature>
<protein>
    <recommendedName>
        <fullName evidence="1">peptidyl-tRNA hydrolase</fullName>
        <ecNumber evidence="1">3.1.1.29</ecNumber>
    </recommendedName>
</protein>
<evidence type="ECO:0000256" key="3">
    <source>
        <dbReference type="ARBA" id="ARBA00038050"/>
    </source>
</evidence>
<reference evidence="7 8" key="1">
    <citation type="submission" date="2013-02" db="EMBL/GenBank/DDBJ databases">
        <title>The Genome Annotation of Plasmodium falciparum Palo Alto/Uganda.</title>
        <authorList>
            <consortium name="The Broad Institute Genome Sequencing Platform"/>
            <consortium name="The Broad Institute Genome Sequencing Center for Infectious Disease"/>
            <person name="Neafsey D."/>
            <person name="Hoffman S."/>
            <person name="Volkman S."/>
            <person name="Rosenthal P."/>
            <person name="Walker B."/>
            <person name="Young S.K."/>
            <person name="Zeng Q."/>
            <person name="Gargeya S."/>
            <person name="Fitzgerald M."/>
            <person name="Haas B."/>
            <person name="Abouelleil A."/>
            <person name="Allen A.W."/>
            <person name="Alvarado L."/>
            <person name="Arachchi H.M."/>
            <person name="Berlin A.M."/>
            <person name="Chapman S.B."/>
            <person name="Gainer-Dewar J."/>
            <person name="Goldberg J."/>
            <person name="Griggs A."/>
            <person name="Gujja S."/>
            <person name="Hansen M."/>
            <person name="Howarth C."/>
            <person name="Imamovic A."/>
            <person name="Ireland A."/>
            <person name="Larimer J."/>
            <person name="McCowan C."/>
            <person name="Murphy C."/>
            <person name="Pearson M."/>
            <person name="Poon T.W."/>
            <person name="Priest M."/>
            <person name="Roberts A."/>
            <person name="Saif S."/>
            <person name="Shea T."/>
            <person name="Sisk P."/>
            <person name="Sykes S."/>
            <person name="Wortman J."/>
            <person name="Nusbaum C."/>
            <person name="Birren B."/>
        </authorList>
    </citation>
    <scope>NUCLEOTIDE SEQUENCE [LARGE SCALE GENOMIC DNA]</scope>
    <source>
        <strain evidence="7 8">Palo Alto/Uganda</strain>
    </source>
</reference>
<feature type="transmembrane region" description="Helical" evidence="6">
    <location>
        <begin position="19"/>
        <end position="38"/>
    </location>
</feature>
<evidence type="ECO:0000256" key="6">
    <source>
        <dbReference type="SAM" id="Phobius"/>
    </source>
</evidence>
<dbReference type="GO" id="GO:0005829">
    <property type="term" value="C:cytosol"/>
    <property type="evidence" value="ECO:0007669"/>
    <property type="project" value="TreeGrafter"/>
</dbReference>
<evidence type="ECO:0000256" key="4">
    <source>
        <dbReference type="ARBA" id="ARBA00048707"/>
    </source>
</evidence>
<reference evidence="7 8" key="2">
    <citation type="submission" date="2013-02" db="EMBL/GenBank/DDBJ databases">
        <title>The Genome Sequence of Plasmodium falciparum Palo Alto/Uganda.</title>
        <authorList>
            <consortium name="The Broad Institute Genome Sequencing Platform"/>
            <consortium name="The Broad Institute Genome Sequencing Center for Infectious Disease"/>
            <person name="Neafsey D."/>
            <person name="Cheeseman I."/>
            <person name="Volkman S."/>
            <person name="Adams J."/>
            <person name="Walker B."/>
            <person name="Young S.K."/>
            <person name="Zeng Q."/>
            <person name="Gargeya S."/>
            <person name="Fitzgerald M."/>
            <person name="Haas B."/>
            <person name="Abouelleil A."/>
            <person name="Alvarado L."/>
            <person name="Arachchi H.M."/>
            <person name="Berlin A.M."/>
            <person name="Chapman S.B."/>
            <person name="Dewar J."/>
            <person name="Goldberg J."/>
            <person name="Griggs A."/>
            <person name="Gujja S."/>
            <person name="Hansen M."/>
            <person name="Howarth C."/>
            <person name="Imamovic A."/>
            <person name="Larimer J."/>
            <person name="McCowan C."/>
            <person name="Murphy C."/>
            <person name="Neiman D."/>
            <person name="Pearson M."/>
            <person name="Priest M."/>
            <person name="Roberts A."/>
            <person name="Saif S."/>
            <person name="Shea T."/>
            <person name="Sisk P."/>
            <person name="Sykes S."/>
            <person name="Wortman J."/>
            <person name="Nusbaum C."/>
            <person name="Birren B."/>
        </authorList>
    </citation>
    <scope>NUCLEOTIDE SEQUENCE [LARGE SCALE GENOMIC DNA]</scope>
    <source>
        <strain evidence="7 8">Palo Alto/Uganda</strain>
    </source>
</reference>
<dbReference type="EMBL" id="KI927252">
    <property type="protein sequence ID" value="ETW57552.1"/>
    <property type="molecule type" value="Genomic_DNA"/>
</dbReference>
<feature type="compositionally biased region" description="Basic and acidic residues" evidence="5">
    <location>
        <begin position="1223"/>
        <end position="1249"/>
    </location>
</feature>
<dbReference type="SUPFAM" id="SSF102462">
    <property type="entry name" value="Peptidyl-tRNA hydrolase II"/>
    <property type="match status" value="1"/>
</dbReference>
<feature type="region of interest" description="Disordered" evidence="5">
    <location>
        <begin position="1223"/>
        <end position="1317"/>
    </location>
</feature>
<evidence type="ECO:0000256" key="5">
    <source>
        <dbReference type="SAM" id="MobiDB-lite"/>
    </source>
</evidence>
<name>W4J7J3_PLAFP</name>
<accession>W4J7J3</accession>
<dbReference type="GO" id="GO:0004045">
    <property type="term" value="F:peptidyl-tRNA hydrolase activity"/>
    <property type="evidence" value="ECO:0007669"/>
    <property type="project" value="UniProtKB-EC"/>
</dbReference>
<dbReference type="InterPro" id="IPR023476">
    <property type="entry name" value="Pep_tRNA_hydro_II_dom_sf"/>
</dbReference>
<dbReference type="Pfam" id="PF01981">
    <property type="entry name" value="PTH2"/>
    <property type="match status" value="1"/>
</dbReference>
<dbReference type="PANTHER" id="PTHR12649">
    <property type="entry name" value="PEPTIDYL-TRNA HYDROLASE 2"/>
    <property type="match status" value="1"/>
</dbReference>
<sequence>MSSDNKVINNLQYEKYDNIALFVAFLCGLILGLVINYYKSMKKKVIKIKEVCETFDLKYRTDCKMVFCVRTDIKMTKGKICSQCCHACLSVYEKILKRNNKIKDELQQKNSLTYFDVWKKTGQKKIVLKISVCNKSEKYIDNLIDLYWNDICTETKLEEDTDESKNGNFNKCQLIGTTYHNKNKVNLEKKFKEEDYKLSQFYVEKNYNDKNYINNFDNSECGVNNISFDNDNENPYFNEYDKNKFINEFIEYYKKLKGEYYITPGNFVHLYTNQKGCNLIEEKDIKLKVMSRNKNKKKYKYCMNDVSYYNSINNKDRNNLNNVNKLRKRKTKYDKNEKVMFHKRFSSYNMGSARKEKALSKKAKKREKLWKRNKKKREKKECIESLNVEKMEINLCVTKRSKENIYNIIVENNLKNEKLEKIQMKVHNDTSYLQKLKREKKNDMSTINKIEIRNKKMDRIYNDKKNDKDKVQINVSSLHVLEKQSNILKDSKEFLCSMNEIPVNNREKCEKIKEKFQTLFGSSTNNTDLYKDQISNKEDSILKKNNIEIMNESGVNIIKKHITNRSYSSDNIKCSDDYKMKNTNQVDNQWYVDNYSSQSCNEKRERYSNYYNNDNYYNDNYYNIVEYNNVSHDYSYYNKEEGNIIPYDNIITEENSIIDNKENDDLTQNMEQLQSYKEYIKNESNEDDKDTNKFTNLSHNSIKEEIKIKQDINVDNMEILNFLEENKKNTNYPSHVFVEKKKNPSSKNKEVDNRIKNKKDNMQIININDIPSNIPLTMLILQHMEEKTKNNKKEDKKFKVNYKVELIGPLNNCVNLKKAIEKEKRLFSRIEKIYDVCNMYKKDNQNICFRKNKNMTEKNNIVSDDDEKYGYPIVSSRSYIPFPNMDGKNNRIHIKKYMNNKYLLNFRDGKKDDIYNNNGEEEKKNVPLPIKPLNIINVKANEEVNTKNNYRINKCIYKKKNCDNKINLSGIYKDKALNMKGIKSYLKKNNIMVSKEKMSIKKDNLIKYKNKMYFSHLLKNNCIKKTSMLSLCNMKDKSDNVCKRNNIVVKYMVHNKAQMNKKEASASIKKYNIHKNIHKNIGINRSTHVSDYKVDSIQNGLSDIKHDNKRVIIKSVLFMDNTHKEGGMYTKRSIMFNNGNLEKIKIYNKKGREGNSFTCEIKNNDCQNVKYNEMKGAKNDSLNQNEIIEKEKFDLQHENRSERFIEEEKQICIVDDKKNNIMNVDEKRKSDHPSYERVLKMEGSNKNEEGYSNTDKILKNEKNEKNVNEKKGENDEKNENEKKEENDEKNVNEKKDENDEKNENEKKDENDNNNNSYFYNNSDTFELCTNSLIFINNKKNSILIPSENEKGIIGSQKEEEQNISPVKINNKKKDLCKNINESDYSDKQYSVLLNSIEKKIYKKCSSNSKIRGIEKKKINEDYVDLKNINCSRNTLEFFLTKKYLKSSELIINEHDCQNINNVYEKKKKKEQAKKKLNRKINVNIPNDSIIEENMSSEYNFVKKKNNNCMVKFETKRSKSILSSEIFAVKKNKKRATNLMRSEEQFISSIGLVEKGENKKRIEEKDEEYIKEKIKNKKNEFKNNLTEQLLFFKSAENINTSGSFNTEKIRHVKRTKRKVNLSNNFILNNFSNILKKLQRMEEDKIKMDEQKKEINKNNEKGKFNEKEEPNEKGEDIKEKGYNLLATTTKETAEIKEDYFIIQLNIITVFLSDSYMKRVNMKDTYYMKLFIYSSNEIEKIQNNYIVEKFPCYFISHANGIALSCDAFKKMKVMCENSSTGVFKLVISCCREKAILRKEIIRMYSRIFQAPLNLKTYPLSRNKKYAHEESSFNDGLYEMSGTIILGTL</sequence>
<keyword evidence="6" id="KW-0812">Transmembrane</keyword>
<feature type="compositionally biased region" description="Basic and acidic residues" evidence="5">
    <location>
        <begin position="1256"/>
        <end position="1310"/>
    </location>
</feature>
<dbReference type="EC" id="3.1.1.29" evidence="1"/>
<gene>
    <name evidence="7" type="ORF">PFUGPA_00456</name>
</gene>
<organism evidence="7 8">
    <name type="scientific">Plasmodium falciparum (isolate Palo Alto / Uganda)</name>
    <dbReference type="NCBI Taxonomy" id="57270"/>
    <lineage>
        <taxon>Eukaryota</taxon>
        <taxon>Sar</taxon>
        <taxon>Alveolata</taxon>
        <taxon>Apicomplexa</taxon>
        <taxon>Aconoidasida</taxon>
        <taxon>Haemosporida</taxon>
        <taxon>Plasmodiidae</taxon>
        <taxon>Plasmodium</taxon>
        <taxon>Plasmodium (Laverania)</taxon>
    </lineage>
</organism>
<evidence type="ECO:0000313" key="8">
    <source>
        <dbReference type="Proteomes" id="UP000019103"/>
    </source>
</evidence>
<keyword evidence="6" id="KW-1133">Transmembrane helix</keyword>
<dbReference type="OrthoDB" id="376267at2759"/>
<evidence type="ECO:0000256" key="2">
    <source>
        <dbReference type="ARBA" id="ARBA00022801"/>
    </source>
</evidence>
<dbReference type="InterPro" id="IPR002833">
    <property type="entry name" value="PTH2"/>
</dbReference>
<comment type="catalytic activity">
    <reaction evidence="4">
        <text>an N-acyl-L-alpha-aminoacyl-tRNA + H2O = an N-acyl-L-amino acid + a tRNA + H(+)</text>
        <dbReference type="Rhea" id="RHEA:54448"/>
        <dbReference type="Rhea" id="RHEA-COMP:10123"/>
        <dbReference type="Rhea" id="RHEA-COMP:13883"/>
        <dbReference type="ChEBI" id="CHEBI:15377"/>
        <dbReference type="ChEBI" id="CHEBI:15378"/>
        <dbReference type="ChEBI" id="CHEBI:59874"/>
        <dbReference type="ChEBI" id="CHEBI:78442"/>
        <dbReference type="ChEBI" id="CHEBI:138191"/>
        <dbReference type="EC" id="3.1.1.29"/>
    </reaction>
</comment>
<dbReference type="Proteomes" id="UP000019103">
    <property type="component" value="Unassembled WGS sequence"/>
</dbReference>
<keyword evidence="6" id="KW-0472">Membrane</keyword>